<dbReference type="EMBL" id="VKAC01000008">
    <property type="protein sequence ID" value="TXR55433.1"/>
    <property type="molecule type" value="Genomic_DNA"/>
</dbReference>
<name>A0A5C8ZE08_9ACTN</name>
<evidence type="ECO:0000313" key="2">
    <source>
        <dbReference type="EMBL" id="TXR55433.1"/>
    </source>
</evidence>
<comment type="caution">
    <text evidence="2">The sequence shown here is derived from an EMBL/GenBank/DDBJ whole genome shotgun (WGS) entry which is preliminary data.</text>
</comment>
<feature type="transmembrane region" description="Helical" evidence="1">
    <location>
        <begin position="43"/>
        <end position="66"/>
    </location>
</feature>
<dbReference type="Proteomes" id="UP000321234">
    <property type="component" value="Unassembled WGS sequence"/>
</dbReference>
<keyword evidence="1" id="KW-0812">Transmembrane</keyword>
<reference evidence="2 3" key="1">
    <citation type="submission" date="2019-07" db="EMBL/GenBank/DDBJ databases">
        <title>Quadrisphaera sp. strain DD2A genome sequencing and assembly.</title>
        <authorList>
            <person name="Kim I."/>
        </authorList>
    </citation>
    <scope>NUCLEOTIDE SEQUENCE [LARGE SCALE GENOMIC DNA]</scope>
    <source>
        <strain evidence="2 3">DD2A</strain>
    </source>
</reference>
<sequence>MDGAAPAPQPSTGLCAAALAVVPIGVTVPAASDEADGIRLPSIPFPVAALVAVVHATGLVTAVSAVSAA</sequence>
<dbReference type="RefSeq" id="WP_147927009.1">
    <property type="nucleotide sequence ID" value="NZ_VKAC01000008.1"/>
</dbReference>
<organism evidence="2 3">
    <name type="scientific">Quadrisphaera setariae</name>
    <dbReference type="NCBI Taxonomy" id="2593304"/>
    <lineage>
        <taxon>Bacteria</taxon>
        <taxon>Bacillati</taxon>
        <taxon>Actinomycetota</taxon>
        <taxon>Actinomycetes</taxon>
        <taxon>Kineosporiales</taxon>
        <taxon>Kineosporiaceae</taxon>
        <taxon>Quadrisphaera</taxon>
    </lineage>
</organism>
<keyword evidence="3" id="KW-1185">Reference proteome</keyword>
<proteinExistence type="predicted"/>
<keyword evidence="1" id="KW-1133">Transmembrane helix</keyword>
<protein>
    <submittedName>
        <fullName evidence="2">Uncharacterized protein</fullName>
    </submittedName>
</protein>
<gene>
    <name evidence="2" type="ORF">FMM08_14015</name>
</gene>
<keyword evidence="1" id="KW-0472">Membrane</keyword>
<dbReference type="AlphaFoldDB" id="A0A5C8ZE08"/>
<evidence type="ECO:0000256" key="1">
    <source>
        <dbReference type="SAM" id="Phobius"/>
    </source>
</evidence>
<accession>A0A5C8ZE08</accession>
<feature type="transmembrane region" description="Helical" evidence="1">
    <location>
        <begin position="12"/>
        <end position="31"/>
    </location>
</feature>
<evidence type="ECO:0000313" key="3">
    <source>
        <dbReference type="Proteomes" id="UP000321234"/>
    </source>
</evidence>